<dbReference type="STRING" id="366584.SAMN05216377_103394"/>
<dbReference type="SMART" id="SM00943">
    <property type="entry name" value="Prim-Pol"/>
    <property type="match status" value="1"/>
</dbReference>
<dbReference type="SUPFAM" id="SSF56747">
    <property type="entry name" value="Prim-pol domain"/>
    <property type="match status" value="1"/>
</dbReference>
<protein>
    <submittedName>
        <fullName evidence="2">Bifunctional DNA primase/polymerase, N-terminal</fullName>
    </submittedName>
</protein>
<accession>A0A1G7IT12</accession>
<dbReference type="Proteomes" id="UP000198967">
    <property type="component" value="Unassembled WGS sequence"/>
</dbReference>
<reference evidence="2 3" key="1">
    <citation type="submission" date="2016-10" db="EMBL/GenBank/DDBJ databases">
        <authorList>
            <person name="de Groot N.N."/>
        </authorList>
    </citation>
    <scope>NUCLEOTIDE SEQUENCE [LARGE SCALE GENOMIC DNA]</scope>
    <source>
        <strain evidence="2 3">CGMCC 4.3143</strain>
    </source>
</reference>
<organism evidence="2 3">
    <name type="scientific">Pseudonocardia oroxyli</name>
    <dbReference type="NCBI Taxonomy" id="366584"/>
    <lineage>
        <taxon>Bacteria</taxon>
        <taxon>Bacillati</taxon>
        <taxon>Actinomycetota</taxon>
        <taxon>Actinomycetes</taxon>
        <taxon>Pseudonocardiales</taxon>
        <taxon>Pseudonocardiaceae</taxon>
        <taxon>Pseudonocardia</taxon>
    </lineage>
</organism>
<evidence type="ECO:0000259" key="1">
    <source>
        <dbReference type="SMART" id="SM00943"/>
    </source>
</evidence>
<name>A0A1G7IT12_PSEOR</name>
<gene>
    <name evidence="2" type="ORF">SAMN05216377_103394</name>
</gene>
<evidence type="ECO:0000313" key="3">
    <source>
        <dbReference type="Proteomes" id="UP000198967"/>
    </source>
</evidence>
<dbReference type="EMBL" id="FNBE01000003">
    <property type="protein sequence ID" value="SDF15735.1"/>
    <property type="molecule type" value="Genomic_DNA"/>
</dbReference>
<sequence>MSRVGEAGRRLTAAAERAVGAGFLVFPVRPRAKTPAVPGWEQAATRDLGQVARWWRRAPFNVGLAVGRSRVVVIDLDRPKPESASPVASNGRDALRRLADHAQQVIPATASVRTPSGGTHLYFRMPDGVELRNSQGLLAPLIDTRGSGGYVLAAGSTLASGRYVADGGQIALLPAWLTSLLLPPRPIAPEAELGLSSTRATAYVNAIVASETAAIVNAAVGTRHTTRLRAARSLGRLVAGGELDFARARWALLEAAQSHLGVDTTAREIERDVNDGLAYGARRPRRISRSSAISDDIGHGKASDH</sequence>
<proteinExistence type="predicted"/>
<evidence type="ECO:0000313" key="2">
    <source>
        <dbReference type="EMBL" id="SDF15735.1"/>
    </source>
</evidence>
<dbReference type="Pfam" id="PF09250">
    <property type="entry name" value="Prim-Pol"/>
    <property type="match status" value="1"/>
</dbReference>
<feature type="domain" description="DNA primase/polymerase bifunctional N-terminal" evidence="1">
    <location>
        <begin position="15"/>
        <end position="177"/>
    </location>
</feature>
<dbReference type="RefSeq" id="WP_245707339.1">
    <property type="nucleotide sequence ID" value="NZ_FNBE01000003.1"/>
</dbReference>
<dbReference type="InterPro" id="IPR015330">
    <property type="entry name" value="DNA_primase/pol_bifunc_N"/>
</dbReference>
<dbReference type="CDD" id="cd04859">
    <property type="entry name" value="Prim_Pol"/>
    <property type="match status" value="1"/>
</dbReference>
<keyword evidence="3" id="KW-1185">Reference proteome</keyword>
<dbReference type="AlphaFoldDB" id="A0A1G7IT12"/>